<evidence type="ECO:0000256" key="2">
    <source>
        <dbReference type="ARBA" id="ARBA00010617"/>
    </source>
</evidence>
<evidence type="ECO:0000256" key="1">
    <source>
        <dbReference type="ARBA" id="ARBA00001971"/>
    </source>
</evidence>
<dbReference type="GO" id="GO:0004497">
    <property type="term" value="F:monooxygenase activity"/>
    <property type="evidence" value="ECO:0007669"/>
    <property type="project" value="UniProtKB-KW"/>
</dbReference>
<dbReference type="InterPro" id="IPR050476">
    <property type="entry name" value="Insect_CytP450_Detox"/>
</dbReference>
<protein>
    <submittedName>
        <fullName evidence="10">Cytochrome P450</fullName>
    </submittedName>
</protein>
<gene>
    <name evidence="10" type="primary">WBGene00280019</name>
</gene>
<dbReference type="EnsemblMetazoa" id="PPA41650.1">
    <property type="protein sequence ID" value="PPA41650.1"/>
    <property type="gene ID" value="WBGene00280019"/>
</dbReference>
<evidence type="ECO:0000256" key="8">
    <source>
        <dbReference type="PIRSR" id="PIRSR602401-1"/>
    </source>
</evidence>
<dbReference type="InterPro" id="IPR036396">
    <property type="entry name" value="Cyt_P450_sf"/>
</dbReference>
<comment type="cofactor">
    <cofactor evidence="1 8">
        <name>heme</name>
        <dbReference type="ChEBI" id="CHEBI:30413"/>
    </cofactor>
</comment>
<sequence>MIGLLFGVAFITLLIQELFTRWKALKLREELGLSGPPADLFFGSRRYYNKVVSEKGLEGIPHIFGELEKEYGSTYGLYLGSYLEIMTTDPHIIKEVFISQFGNFIDRRNYGSNKVYPMLDGLLQVDHDGSYGVGWKEIRSTISVMFTSASMKKARMCQLECTIWMHATCHDLVDNLIDALQEKSRVHSGRIDAYAEYQAMTMDMIARCAIGQDLSCIKDRDNDFYRCARIFFSNMRYEKTRQLGAARKWTTILAARDQAADWNSDRVVYMEKVGTAMTILIMIELFVMIPVVWEVLKYLRPLTTYGRAERVLTRKLSTVIKQREKDRSAGIFRKLPDVIDLMLAENEKRELNGKTPFHHDVMVSNAWALFIAGYETTSSALSYASYLLAKHPEAHATLHEEVMSTFGSDQTIDYERVMKLPYLHAVFSEVLRMYPPVATLTGRTCIKNTIGGFPGIISMLLRETVIGGKIRVPVGVAVVAPVHTVMWSEQHFDRPTEFCPERFLNDKTASAWSATYLPFGIGPRNCVGARFAEMEFKTVLAAVIRQFAFELDPEHTDLKTIIGNVLLSPKNDELFIRIVERQPESDFESLKAEHVSAL</sequence>
<evidence type="ECO:0000313" key="10">
    <source>
        <dbReference type="EnsemblMetazoa" id="PPA41650.1"/>
    </source>
</evidence>
<dbReference type="GO" id="GO:0005506">
    <property type="term" value="F:iron ion binding"/>
    <property type="evidence" value="ECO:0007669"/>
    <property type="project" value="InterPro"/>
</dbReference>
<organism evidence="10 11">
    <name type="scientific">Pristionchus pacificus</name>
    <name type="common">Parasitic nematode worm</name>
    <dbReference type="NCBI Taxonomy" id="54126"/>
    <lineage>
        <taxon>Eukaryota</taxon>
        <taxon>Metazoa</taxon>
        <taxon>Ecdysozoa</taxon>
        <taxon>Nematoda</taxon>
        <taxon>Chromadorea</taxon>
        <taxon>Rhabditida</taxon>
        <taxon>Rhabditina</taxon>
        <taxon>Diplogasteromorpha</taxon>
        <taxon>Diplogasteroidea</taxon>
        <taxon>Neodiplogasteridae</taxon>
        <taxon>Pristionchus</taxon>
    </lineage>
</organism>
<dbReference type="PROSITE" id="PS00086">
    <property type="entry name" value="CYTOCHROME_P450"/>
    <property type="match status" value="1"/>
</dbReference>
<dbReference type="InterPro" id="IPR002401">
    <property type="entry name" value="Cyt_P450_E_grp-I"/>
</dbReference>
<accession>A0A2A6CP78</accession>
<dbReference type="Proteomes" id="UP000005239">
    <property type="component" value="Unassembled WGS sequence"/>
</dbReference>
<dbReference type="AlphaFoldDB" id="A0A2A6CP78"/>
<keyword evidence="11" id="KW-1185">Reference proteome</keyword>
<dbReference type="GO" id="GO:0016705">
    <property type="term" value="F:oxidoreductase activity, acting on paired donors, with incorporation or reduction of molecular oxygen"/>
    <property type="evidence" value="ECO:0007669"/>
    <property type="project" value="InterPro"/>
</dbReference>
<evidence type="ECO:0000313" key="11">
    <source>
        <dbReference type="Proteomes" id="UP000005239"/>
    </source>
</evidence>
<dbReference type="InterPro" id="IPR017972">
    <property type="entry name" value="Cyt_P450_CS"/>
</dbReference>
<evidence type="ECO:0000256" key="4">
    <source>
        <dbReference type="ARBA" id="ARBA00022723"/>
    </source>
</evidence>
<evidence type="ECO:0000256" key="9">
    <source>
        <dbReference type="RuleBase" id="RU000461"/>
    </source>
</evidence>
<dbReference type="Gene3D" id="1.10.630.10">
    <property type="entry name" value="Cytochrome P450"/>
    <property type="match status" value="1"/>
</dbReference>
<dbReference type="PRINTS" id="PR00385">
    <property type="entry name" value="P450"/>
</dbReference>
<dbReference type="GO" id="GO:0020037">
    <property type="term" value="F:heme binding"/>
    <property type="evidence" value="ECO:0007669"/>
    <property type="project" value="InterPro"/>
</dbReference>
<comment type="similarity">
    <text evidence="2 9">Belongs to the cytochrome P450 family.</text>
</comment>
<evidence type="ECO:0000256" key="7">
    <source>
        <dbReference type="ARBA" id="ARBA00023033"/>
    </source>
</evidence>
<dbReference type="PANTHER" id="PTHR24292">
    <property type="entry name" value="CYTOCHROME P450"/>
    <property type="match status" value="1"/>
</dbReference>
<dbReference type="InterPro" id="IPR001128">
    <property type="entry name" value="Cyt_P450"/>
</dbReference>
<dbReference type="SUPFAM" id="SSF48264">
    <property type="entry name" value="Cytochrome P450"/>
    <property type="match status" value="1"/>
</dbReference>
<dbReference type="PRINTS" id="PR00463">
    <property type="entry name" value="EP450I"/>
</dbReference>
<accession>A0A8R1UYY1</accession>
<evidence type="ECO:0000256" key="5">
    <source>
        <dbReference type="ARBA" id="ARBA00023002"/>
    </source>
</evidence>
<keyword evidence="6 8" id="KW-0408">Iron</keyword>
<evidence type="ECO:0000256" key="6">
    <source>
        <dbReference type="ARBA" id="ARBA00023004"/>
    </source>
</evidence>
<dbReference type="Pfam" id="PF00067">
    <property type="entry name" value="p450"/>
    <property type="match status" value="1"/>
</dbReference>
<name>A0A2A6CP78_PRIPA</name>
<reference evidence="11" key="1">
    <citation type="journal article" date="2008" name="Nat. Genet.">
        <title>The Pristionchus pacificus genome provides a unique perspective on nematode lifestyle and parasitism.</title>
        <authorList>
            <person name="Dieterich C."/>
            <person name="Clifton S.W."/>
            <person name="Schuster L.N."/>
            <person name="Chinwalla A."/>
            <person name="Delehaunty K."/>
            <person name="Dinkelacker I."/>
            <person name="Fulton L."/>
            <person name="Fulton R."/>
            <person name="Godfrey J."/>
            <person name="Minx P."/>
            <person name="Mitreva M."/>
            <person name="Roeseler W."/>
            <person name="Tian H."/>
            <person name="Witte H."/>
            <person name="Yang S.P."/>
            <person name="Wilson R.K."/>
            <person name="Sommer R.J."/>
        </authorList>
    </citation>
    <scope>NUCLEOTIDE SEQUENCE [LARGE SCALE GENOMIC DNA]</scope>
    <source>
        <strain evidence="11">PS312</strain>
    </source>
</reference>
<keyword evidence="3 8" id="KW-0349">Heme</keyword>
<keyword evidence="4 8" id="KW-0479">Metal-binding</keyword>
<reference evidence="10" key="2">
    <citation type="submission" date="2022-06" db="UniProtKB">
        <authorList>
            <consortium name="EnsemblMetazoa"/>
        </authorList>
    </citation>
    <scope>IDENTIFICATION</scope>
    <source>
        <strain evidence="10">PS312</strain>
    </source>
</reference>
<proteinExistence type="inferred from homology"/>
<evidence type="ECO:0000256" key="3">
    <source>
        <dbReference type="ARBA" id="ARBA00022617"/>
    </source>
</evidence>
<dbReference type="PANTHER" id="PTHR24292:SF102">
    <property type="entry name" value="CYTOCHROME P450 FAMILY-RELATED"/>
    <property type="match status" value="1"/>
</dbReference>
<feature type="binding site" description="axial binding residue" evidence="8">
    <location>
        <position position="526"/>
    </location>
    <ligand>
        <name>heme</name>
        <dbReference type="ChEBI" id="CHEBI:30413"/>
    </ligand>
    <ligandPart>
        <name>Fe</name>
        <dbReference type="ChEBI" id="CHEBI:18248"/>
    </ligandPart>
</feature>
<keyword evidence="5 9" id="KW-0560">Oxidoreductase</keyword>
<dbReference type="OrthoDB" id="2789670at2759"/>
<keyword evidence="7 9" id="KW-0503">Monooxygenase</keyword>